<dbReference type="GO" id="GO:0005975">
    <property type="term" value="P:carbohydrate metabolic process"/>
    <property type="evidence" value="ECO:0007669"/>
    <property type="project" value="InterPro"/>
</dbReference>
<dbReference type="AlphaFoldDB" id="A0A1E5FZP6"/>
<feature type="region of interest" description="Disordered" evidence="3">
    <location>
        <begin position="48"/>
        <end position="78"/>
    </location>
</feature>
<dbReference type="GO" id="GO:0005576">
    <property type="term" value="C:extracellular region"/>
    <property type="evidence" value="ECO:0007669"/>
    <property type="project" value="UniProtKB-SubCell"/>
</dbReference>
<dbReference type="PANTHER" id="PTHR34216">
    <property type="match status" value="1"/>
</dbReference>
<dbReference type="RefSeq" id="WP_069643962.1">
    <property type="nucleotide sequence ID" value="NZ_MIJE01000033.1"/>
</dbReference>
<dbReference type="Proteomes" id="UP000094296">
    <property type="component" value="Unassembled WGS sequence"/>
</dbReference>
<dbReference type="OrthoDB" id="9806342at2"/>
<dbReference type="STRING" id="766136.BHF68_09875"/>
<keyword evidence="6" id="KW-1185">Reference proteome</keyword>
<comment type="subcellular location">
    <subcellularLocation>
        <location evidence="1">Secreted</location>
    </subcellularLocation>
</comment>
<dbReference type="InterPro" id="IPR011330">
    <property type="entry name" value="Glyco_hydro/deAcase_b/a-brl"/>
</dbReference>
<evidence type="ECO:0000259" key="4">
    <source>
        <dbReference type="Pfam" id="PF01522"/>
    </source>
</evidence>
<dbReference type="GO" id="GO:0016810">
    <property type="term" value="F:hydrolase activity, acting on carbon-nitrogen (but not peptide) bonds"/>
    <property type="evidence" value="ECO:0007669"/>
    <property type="project" value="InterPro"/>
</dbReference>
<organism evidence="5 6">
    <name type="scientific">Desulfuribacillus alkaliarsenatis</name>
    <dbReference type="NCBI Taxonomy" id="766136"/>
    <lineage>
        <taxon>Bacteria</taxon>
        <taxon>Bacillati</taxon>
        <taxon>Bacillota</taxon>
        <taxon>Desulfuribacillia</taxon>
        <taxon>Desulfuribacillales</taxon>
        <taxon>Desulfuribacillaceae</taxon>
        <taxon>Desulfuribacillus</taxon>
    </lineage>
</organism>
<evidence type="ECO:0000256" key="2">
    <source>
        <dbReference type="ARBA" id="ARBA00022729"/>
    </source>
</evidence>
<dbReference type="PROSITE" id="PS51257">
    <property type="entry name" value="PROKAR_LIPOPROTEIN"/>
    <property type="match status" value="1"/>
</dbReference>
<evidence type="ECO:0000256" key="3">
    <source>
        <dbReference type="SAM" id="MobiDB-lite"/>
    </source>
</evidence>
<keyword evidence="2" id="KW-0732">Signal</keyword>
<accession>A0A1E5FZP6</accession>
<dbReference type="Gene3D" id="3.20.20.370">
    <property type="entry name" value="Glycoside hydrolase/deacetylase"/>
    <property type="match status" value="1"/>
</dbReference>
<sequence>MYSSRPIKHTFIILLIMSLSLLILIGCQNSAGTPEQPDTSLDVENEDLSDDKFENGTDSNNNNNNEIAQPEITDEPALSDEQLRELKVNELGEVMVLMYHVIGDKEDEWERTADNFRNDLKVLYEEGYYLVTARDFVTGNMDVPAGKTPVILTFDDSTEGHFRFLINEQGEKIVDPDSAVGIIENFANENPGFGTAATFYVNYPLPFRQNDQPEWRKLKFEYLVDLGMEIGNHTYGHERLDRITDEEVQRTLARHVEATQNLLPGYSVDTFALTFGIRPVNRELSVQGSYNGIDYHHKGVFLVGSNPAPSPFSTEFKPEAIPRIRAASVPSDFFNQWIDYFRNNPERRYVSDGDMNTITIPEELKDSVNIEKFDDRTIRTY</sequence>
<dbReference type="InterPro" id="IPR002509">
    <property type="entry name" value="NODB_dom"/>
</dbReference>
<evidence type="ECO:0000313" key="6">
    <source>
        <dbReference type="Proteomes" id="UP000094296"/>
    </source>
</evidence>
<comment type="caution">
    <text evidence="5">The sequence shown here is derived from an EMBL/GenBank/DDBJ whole genome shotgun (WGS) entry which is preliminary data.</text>
</comment>
<evidence type="ECO:0000256" key="1">
    <source>
        <dbReference type="ARBA" id="ARBA00004613"/>
    </source>
</evidence>
<evidence type="ECO:0000313" key="5">
    <source>
        <dbReference type="EMBL" id="OEF96042.1"/>
    </source>
</evidence>
<gene>
    <name evidence="5" type="ORF">BHF68_09875</name>
</gene>
<proteinExistence type="predicted"/>
<dbReference type="SUPFAM" id="SSF88713">
    <property type="entry name" value="Glycoside hydrolase/deacetylase"/>
    <property type="match status" value="1"/>
</dbReference>
<reference evidence="5 6" key="1">
    <citation type="submission" date="2016-09" db="EMBL/GenBank/DDBJ databases">
        <title>Draft genome sequence for the type strain of Desulfuribacillus alkaliarsenatis AHT28, an obligately anaerobic, sulfidogenic bacterium isolated from Russian soda lake sediments.</title>
        <authorList>
            <person name="Abin C.A."/>
            <person name="Hollibaugh J.T."/>
        </authorList>
    </citation>
    <scope>NUCLEOTIDE SEQUENCE [LARGE SCALE GENOMIC DNA]</scope>
    <source>
        <strain evidence="5 6">AHT28</strain>
    </source>
</reference>
<feature type="domain" description="NodB homology" evidence="4">
    <location>
        <begin position="197"/>
        <end position="277"/>
    </location>
</feature>
<dbReference type="InterPro" id="IPR051398">
    <property type="entry name" value="Polysacch_Deacetylase"/>
</dbReference>
<protein>
    <recommendedName>
        <fullName evidence="4">NodB homology domain-containing protein</fullName>
    </recommendedName>
</protein>
<dbReference type="EMBL" id="MIJE01000033">
    <property type="protein sequence ID" value="OEF96042.1"/>
    <property type="molecule type" value="Genomic_DNA"/>
</dbReference>
<dbReference type="PANTHER" id="PTHR34216:SF3">
    <property type="entry name" value="POLY-BETA-1,6-N-ACETYL-D-GLUCOSAMINE N-DEACETYLASE"/>
    <property type="match status" value="1"/>
</dbReference>
<name>A0A1E5FZP6_9FIRM</name>
<dbReference type="Pfam" id="PF01522">
    <property type="entry name" value="Polysacc_deac_1"/>
    <property type="match status" value="1"/>
</dbReference>